<evidence type="ECO:0000256" key="1">
    <source>
        <dbReference type="ARBA" id="ARBA00022491"/>
    </source>
</evidence>
<reference evidence="7 10" key="3">
    <citation type="journal article" date="2014" name="Environ. Microbiol.">
        <title>Halorhabdus tiamatea: proteogenomics and glycosidase activity measurements identify the first cultivated euryarchaeon from a deep-sea anoxic brine lake as potential polysaccharide degrader.</title>
        <authorList>
            <person name="Werner J."/>
            <person name="Ferrer M."/>
            <person name="Michel G."/>
            <person name="Mann A.J."/>
            <person name="Huang S."/>
            <person name="Juarez S."/>
            <person name="Ciordia S."/>
            <person name="Albar J.P."/>
            <person name="Alcaide M."/>
            <person name="La Cono V."/>
            <person name="Yakimov M.M."/>
            <person name="Antunes A."/>
            <person name="Taborda M."/>
            <person name="Da Costa M.S."/>
            <person name="Amann R.I."/>
            <person name="Gloeckner F.O."/>
            <person name="Golyshina O.V."/>
            <person name="Golyshin P.N."/>
            <person name="Teeling H."/>
        </authorList>
    </citation>
    <scope>NUCLEOTIDE SEQUENCE [LARGE SCALE GENOMIC DNA]</scope>
    <source>
        <strain evidence="10">SARL4B</strain>
        <strain evidence="7">Type strain: SARL4B</strain>
    </source>
</reference>
<evidence type="ECO:0000313" key="7">
    <source>
        <dbReference type="EMBL" id="CCQ34690.1"/>
    </source>
</evidence>
<dbReference type="AlphaFoldDB" id="F7PPJ1"/>
<dbReference type="Pfam" id="PF13977">
    <property type="entry name" value="TetR_C_6"/>
    <property type="match status" value="1"/>
</dbReference>
<feature type="DNA-binding region" description="H-T-H motif" evidence="5">
    <location>
        <begin position="32"/>
        <end position="51"/>
    </location>
</feature>
<dbReference type="GO" id="GO:0003700">
    <property type="term" value="F:DNA-binding transcription factor activity"/>
    <property type="evidence" value="ECO:0007669"/>
    <property type="project" value="TreeGrafter"/>
</dbReference>
<dbReference type="Pfam" id="PF00440">
    <property type="entry name" value="TetR_N"/>
    <property type="match status" value="1"/>
</dbReference>
<dbReference type="InterPro" id="IPR009057">
    <property type="entry name" value="Homeodomain-like_sf"/>
</dbReference>
<reference evidence="8 9" key="2">
    <citation type="journal article" date="2013" name="PLoS ONE">
        <title>INDIGO - INtegrated Data Warehouse of MIcrobial GenOmes with Examples from the Red Sea Extremophiles.</title>
        <authorList>
            <person name="Alam I."/>
            <person name="Antunes A."/>
            <person name="Kamau A.A."/>
            <person name="Ba Alawi W."/>
            <person name="Kalkatawi M."/>
            <person name="Stingl U."/>
            <person name="Bajic V.B."/>
        </authorList>
    </citation>
    <scope>NUCLEOTIDE SEQUENCE [LARGE SCALE GENOMIC DNA]</scope>
    <source>
        <strain evidence="8 9">SARL4B</strain>
    </source>
</reference>
<reference evidence="8 9" key="1">
    <citation type="journal article" date="2011" name="J. Bacteriol.">
        <title>Genome sequence of Halorhabdus tiamatea, the first archaeon isolated from a deep-sea anoxic brine lake.</title>
        <authorList>
            <person name="Antunes A."/>
            <person name="Alam I."/>
            <person name="Bajic V.B."/>
            <person name="Stingl U."/>
        </authorList>
    </citation>
    <scope>NUCLEOTIDE SEQUENCE [LARGE SCALE GENOMIC DNA]</scope>
    <source>
        <strain evidence="8 9">SARL4B</strain>
    </source>
</reference>
<evidence type="ECO:0000259" key="6">
    <source>
        <dbReference type="PROSITE" id="PS50977"/>
    </source>
</evidence>
<keyword evidence="1" id="KW-0678">Repressor</keyword>
<organism evidence="8 9">
    <name type="scientific">Halorhabdus tiamatea SARL4B</name>
    <dbReference type="NCBI Taxonomy" id="1033806"/>
    <lineage>
        <taxon>Archaea</taxon>
        <taxon>Methanobacteriati</taxon>
        <taxon>Methanobacteriota</taxon>
        <taxon>Stenosarchaea group</taxon>
        <taxon>Halobacteria</taxon>
        <taxon>Halobacteriales</taxon>
        <taxon>Haloarculaceae</taxon>
        <taxon>Halorhabdus</taxon>
    </lineage>
</organism>
<dbReference type="KEGG" id="hti:HTIA_2584"/>
<evidence type="ECO:0000313" key="9">
    <source>
        <dbReference type="Proteomes" id="UP000003861"/>
    </source>
</evidence>
<name>F7PPJ1_9EURY</name>
<dbReference type="OrthoDB" id="135877at2157"/>
<proteinExistence type="predicted"/>
<evidence type="ECO:0000256" key="4">
    <source>
        <dbReference type="ARBA" id="ARBA00023163"/>
    </source>
</evidence>
<dbReference type="Proteomes" id="UP000003861">
    <property type="component" value="Unassembled WGS sequence"/>
</dbReference>
<dbReference type="HOGENOM" id="CLU_069356_15_3_2"/>
<evidence type="ECO:0000256" key="5">
    <source>
        <dbReference type="PROSITE-ProRule" id="PRU00335"/>
    </source>
</evidence>
<dbReference type="InterPro" id="IPR050109">
    <property type="entry name" value="HTH-type_TetR-like_transc_reg"/>
</dbReference>
<evidence type="ECO:0000313" key="10">
    <source>
        <dbReference type="Proteomes" id="UP000015381"/>
    </source>
</evidence>
<gene>
    <name evidence="8" type="ORF">HLRTI_003386</name>
    <name evidence="7" type="ORF">HTIA_2584</name>
</gene>
<dbReference type="SUPFAM" id="SSF46689">
    <property type="entry name" value="Homeodomain-like"/>
    <property type="match status" value="1"/>
</dbReference>
<dbReference type="Gene3D" id="1.10.357.10">
    <property type="entry name" value="Tetracycline Repressor, domain 2"/>
    <property type="match status" value="1"/>
</dbReference>
<dbReference type="GeneID" id="23798874"/>
<dbReference type="InterPro" id="IPR001647">
    <property type="entry name" value="HTH_TetR"/>
</dbReference>
<dbReference type="SUPFAM" id="SSF48498">
    <property type="entry name" value="Tetracyclin repressor-like, C-terminal domain"/>
    <property type="match status" value="1"/>
</dbReference>
<dbReference type="PANTHER" id="PTHR30055:SF234">
    <property type="entry name" value="HTH-TYPE TRANSCRIPTIONAL REGULATOR BETI"/>
    <property type="match status" value="1"/>
</dbReference>
<dbReference type="STRING" id="1033806.HTIA_2584"/>
<dbReference type="InterPro" id="IPR036271">
    <property type="entry name" value="Tet_transcr_reg_TetR-rel_C_sf"/>
</dbReference>
<dbReference type="Proteomes" id="UP000015381">
    <property type="component" value="Chromosome I"/>
</dbReference>
<dbReference type="PROSITE" id="PS50977">
    <property type="entry name" value="HTH_TETR_2"/>
    <property type="match status" value="1"/>
</dbReference>
<dbReference type="EMBL" id="AFNT02000064">
    <property type="protein sequence ID" value="ERJ04665.1"/>
    <property type="molecule type" value="Genomic_DNA"/>
</dbReference>
<protein>
    <submittedName>
        <fullName evidence="8">TetR family transcriptional regulator protein</fullName>
    </submittedName>
    <submittedName>
        <fullName evidence="7">Transcriptional regulator, TetR family</fullName>
    </submittedName>
</protein>
<sequence length="203" mass="23410">MTEWFETTETTEEAIMAATYRALRAHGYAGTTISRIGEEFEKSQSLLYYHYDDKDDLLADFLSYLLDRLEADLRATTVTEPRERLEALLDKLAPVDPDVERRQFFQALLEMRAQTPHQPVYREQFERSDALIVDDITATIEAGIEEGVFETVAAEQTAEYIYSTLYGALDRCVTLGQWDSLAQTRRELDRYIETRLLTVEASE</sequence>
<dbReference type="PANTHER" id="PTHR30055">
    <property type="entry name" value="HTH-TYPE TRANSCRIPTIONAL REGULATOR RUTR"/>
    <property type="match status" value="1"/>
</dbReference>
<dbReference type="EMBL" id="HF571520">
    <property type="protein sequence ID" value="CCQ34690.1"/>
    <property type="molecule type" value="Genomic_DNA"/>
</dbReference>
<evidence type="ECO:0000256" key="3">
    <source>
        <dbReference type="ARBA" id="ARBA00023125"/>
    </source>
</evidence>
<keyword evidence="4" id="KW-0804">Transcription</keyword>
<keyword evidence="2" id="KW-0805">Transcription regulation</keyword>
<dbReference type="InterPro" id="IPR039538">
    <property type="entry name" value="BetI_C"/>
</dbReference>
<evidence type="ECO:0000256" key="2">
    <source>
        <dbReference type="ARBA" id="ARBA00023015"/>
    </source>
</evidence>
<keyword evidence="3 5" id="KW-0238">DNA-binding</keyword>
<dbReference type="RefSeq" id="WP_008528082.1">
    <property type="nucleotide sequence ID" value="NC_021921.1"/>
</dbReference>
<dbReference type="GO" id="GO:0000976">
    <property type="term" value="F:transcription cis-regulatory region binding"/>
    <property type="evidence" value="ECO:0007669"/>
    <property type="project" value="TreeGrafter"/>
</dbReference>
<dbReference type="PATRIC" id="fig|1033806.12.peg.2571"/>
<feature type="domain" description="HTH tetR-type" evidence="6">
    <location>
        <begin position="9"/>
        <end position="69"/>
    </location>
</feature>
<dbReference type="eggNOG" id="arCOG02646">
    <property type="taxonomic scope" value="Archaea"/>
</dbReference>
<keyword evidence="10" id="KW-1185">Reference proteome</keyword>
<evidence type="ECO:0000313" key="8">
    <source>
        <dbReference type="EMBL" id="ERJ04665.1"/>
    </source>
</evidence>
<accession>F7PPJ1</accession>